<dbReference type="EMBL" id="CP036401">
    <property type="protein sequence ID" value="QBI03920.1"/>
    <property type="molecule type" value="Genomic_DNA"/>
</dbReference>
<evidence type="ECO:0000313" key="11">
    <source>
        <dbReference type="Proteomes" id="UP000292307"/>
    </source>
</evidence>
<dbReference type="RefSeq" id="WP_131148010.1">
    <property type="nucleotide sequence ID" value="NZ_BMWV01000001.1"/>
</dbReference>
<accession>A0A411X4J8</accession>
<dbReference type="PANTHER" id="PTHR30024">
    <property type="entry name" value="ALIPHATIC SULFONATES-BINDING PROTEIN-RELATED"/>
    <property type="match status" value="1"/>
</dbReference>
<evidence type="ECO:0000256" key="3">
    <source>
        <dbReference type="ARBA" id="ARBA00022448"/>
    </source>
</evidence>
<gene>
    <name evidence="10" type="ORF">EYF70_26230</name>
    <name evidence="9" type="ORF">GCM10007387_00800</name>
</gene>
<dbReference type="InterPro" id="IPR010067">
    <property type="entry name" value="ABC_SsuA_sub-bd"/>
</dbReference>
<dbReference type="Proteomes" id="UP000628442">
    <property type="component" value="Unassembled WGS sequence"/>
</dbReference>
<name>A0A411X4J8_9BURK</name>
<evidence type="ECO:0000256" key="1">
    <source>
        <dbReference type="ARBA" id="ARBA00004418"/>
    </source>
</evidence>
<dbReference type="AlphaFoldDB" id="A0A411X4J8"/>
<protein>
    <recommendedName>
        <fullName evidence="6">Putative aliphatic sulfonates-binding protein</fullName>
    </recommendedName>
</protein>
<dbReference type="GO" id="GO:0042626">
    <property type="term" value="F:ATPase-coupled transmembrane transporter activity"/>
    <property type="evidence" value="ECO:0007669"/>
    <property type="project" value="InterPro"/>
</dbReference>
<dbReference type="Proteomes" id="UP000292307">
    <property type="component" value="Chromosome"/>
</dbReference>
<feature type="chain" id="PRO_5044601957" description="Putative aliphatic sulfonates-binding protein" evidence="7">
    <location>
        <begin position="22"/>
        <end position="310"/>
    </location>
</feature>
<dbReference type="NCBIfam" id="NF008588">
    <property type="entry name" value="PRK11553.1"/>
    <property type="match status" value="1"/>
</dbReference>
<evidence type="ECO:0000256" key="5">
    <source>
        <dbReference type="ARBA" id="ARBA00055538"/>
    </source>
</evidence>
<dbReference type="PANTHER" id="PTHR30024:SF42">
    <property type="entry name" value="ALIPHATIC SULFONATES-BINDING PROTEIN-RELATED"/>
    <property type="match status" value="1"/>
</dbReference>
<dbReference type="GO" id="GO:0016020">
    <property type="term" value="C:membrane"/>
    <property type="evidence" value="ECO:0007669"/>
    <property type="project" value="InterPro"/>
</dbReference>
<reference evidence="9" key="1">
    <citation type="journal article" date="2014" name="Int. J. Syst. Evol. Microbiol.">
        <title>Complete genome sequence of Corynebacterium casei LMG S-19264T (=DSM 44701T), isolated from a smear-ripened cheese.</title>
        <authorList>
            <consortium name="US DOE Joint Genome Institute (JGI-PGF)"/>
            <person name="Walter F."/>
            <person name="Albersmeier A."/>
            <person name="Kalinowski J."/>
            <person name="Ruckert C."/>
        </authorList>
    </citation>
    <scope>NUCLEOTIDE SEQUENCE</scope>
    <source>
        <strain evidence="9">KCTC 12343</strain>
    </source>
</reference>
<dbReference type="GO" id="GO:0042597">
    <property type="term" value="C:periplasmic space"/>
    <property type="evidence" value="ECO:0007669"/>
    <property type="project" value="UniProtKB-SubCell"/>
</dbReference>
<sequence>MKKLLTALLALLLLAALPARAETIRIGFQKGGGLLAMLKRQGAVEKAFAPGGTTVKWIEFPAGPQMLEALNAGSIDFGTTGAPPPIFAQAAGIDVVYVGAEPPPVTSEAIIVKPGSPIRTVAQLKGKRIAFAKGSGSHLLLVAALDKAGLTIRDVKPIFLGPSEARAAFDGGSVDAWVVWDPYLAAAQKAYGARVVADYTGLLQANGFYLASRAFVKRAPQAVATLLEQIALAGKWATTHQQEMVALVAPQVGVAPDVIATWLGRQKAGVAPVDASIVANQQKVADLFYREKLIPRPVTIATQAWTWQRR</sequence>
<dbReference type="EMBL" id="BMWV01000001">
    <property type="protein sequence ID" value="GGY23283.1"/>
    <property type="molecule type" value="Genomic_DNA"/>
</dbReference>
<feature type="domain" description="Solute-binding protein family 3/N-terminal" evidence="8">
    <location>
        <begin position="23"/>
        <end position="240"/>
    </location>
</feature>
<dbReference type="Pfam" id="PF09084">
    <property type="entry name" value="NMT1"/>
    <property type="match status" value="1"/>
</dbReference>
<comment type="function">
    <text evidence="5">Part of a binding-protein-dependent transport system for aliphatic sulfonates. Putative binding protein.</text>
</comment>
<dbReference type="FunFam" id="3.40.190.10:FF:000050">
    <property type="entry name" value="Sulfonate ABC transporter substrate-binding protein"/>
    <property type="match status" value="1"/>
</dbReference>
<dbReference type="InterPro" id="IPR001638">
    <property type="entry name" value="Solute-binding_3/MltF_N"/>
</dbReference>
<keyword evidence="3" id="KW-0813">Transport</keyword>
<evidence type="ECO:0000256" key="7">
    <source>
        <dbReference type="SAM" id="SignalP"/>
    </source>
</evidence>
<dbReference type="CDD" id="cd13557">
    <property type="entry name" value="PBP2_SsuA"/>
    <property type="match status" value="1"/>
</dbReference>
<keyword evidence="4 7" id="KW-0732">Signal</keyword>
<dbReference type="SUPFAM" id="SSF53850">
    <property type="entry name" value="Periplasmic binding protein-like II"/>
    <property type="match status" value="1"/>
</dbReference>
<evidence type="ECO:0000313" key="10">
    <source>
        <dbReference type="EMBL" id="QBI03920.1"/>
    </source>
</evidence>
<reference evidence="10 11" key="2">
    <citation type="submission" date="2019-02" db="EMBL/GenBank/DDBJ databases">
        <title>Draft Genome Sequences of Six Type Strains of the Genus Massilia.</title>
        <authorList>
            <person name="Miess H."/>
            <person name="Frediansyhah A."/>
            <person name="Gross H."/>
        </authorList>
    </citation>
    <scope>NUCLEOTIDE SEQUENCE [LARGE SCALE GENOMIC DNA]</scope>
    <source>
        <strain evidence="10 11">DSM 17472</strain>
    </source>
</reference>
<evidence type="ECO:0000256" key="6">
    <source>
        <dbReference type="ARBA" id="ARBA00070228"/>
    </source>
</evidence>
<dbReference type="Gene3D" id="3.40.190.10">
    <property type="entry name" value="Periplasmic binding protein-like II"/>
    <property type="match status" value="2"/>
</dbReference>
<dbReference type="OrthoDB" id="286202at2"/>
<comment type="similarity">
    <text evidence="2">Belongs to the bacterial solute-binding protein SsuA/TauA family.</text>
</comment>
<comment type="subcellular location">
    <subcellularLocation>
        <location evidence="1">Periplasm</location>
    </subcellularLocation>
</comment>
<dbReference type="InterPro" id="IPR015168">
    <property type="entry name" value="SsuA/THI5"/>
</dbReference>
<dbReference type="SMART" id="SM00062">
    <property type="entry name" value="PBPb"/>
    <property type="match status" value="1"/>
</dbReference>
<dbReference type="NCBIfam" id="TIGR01728">
    <property type="entry name" value="SsuA_fam"/>
    <property type="match status" value="1"/>
</dbReference>
<evidence type="ECO:0000259" key="8">
    <source>
        <dbReference type="SMART" id="SM00062"/>
    </source>
</evidence>
<feature type="signal peptide" evidence="7">
    <location>
        <begin position="1"/>
        <end position="21"/>
    </location>
</feature>
<evidence type="ECO:0000256" key="4">
    <source>
        <dbReference type="ARBA" id="ARBA00022729"/>
    </source>
</evidence>
<evidence type="ECO:0000313" key="9">
    <source>
        <dbReference type="EMBL" id="GGY23283.1"/>
    </source>
</evidence>
<reference evidence="9" key="3">
    <citation type="submission" date="2022-12" db="EMBL/GenBank/DDBJ databases">
        <authorList>
            <person name="Sun Q."/>
            <person name="Kim S."/>
        </authorList>
    </citation>
    <scope>NUCLEOTIDE SEQUENCE</scope>
    <source>
        <strain evidence="9">KCTC 12343</strain>
    </source>
</reference>
<evidence type="ECO:0000313" key="12">
    <source>
        <dbReference type="Proteomes" id="UP000628442"/>
    </source>
</evidence>
<proteinExistence type="inferred from homology"/>
<evidence type="ECO:0000256" key="2">
    <source>
        <dbReference type="ARBA" id="ARBA00010742"/>
    </source>
</evidence>
<organism evidence="9 12">
    <name type="scientific">Pseudoduganella albidiflava</name>
    <dbReference type="NCBI Taxonomy" id="321983"/>
    <lineage>
        <taxon>Bacteria</taxon>
        <taxon>Pseudomonadati</taxon>
        <taxon>Pseudomonadota</taxon>
        <taxon>Betaproteobacteria</taxon>
        <taxon>Burkholderiales</taxon>
        <taxon>Oxalobacteraceae</taxon>
        <taxon>Telluria group</taxon>
        <taxon>Pseudoduganella</taxon>
    </lineage>
</organism>
<keyword evidence="11" id="KW-1185">Reference proteome</keyword>